<dbReference type="FunCoup" id="A0A2G4YRS2">
    <property type="interactions" value="454"/>
</dbReference>
<dbReference type="Pfam" id="PF02463">
    <property type="entry name" value="SMC_N"/>
    <property type="match status" value="1"/>
</dbReference>
<evidence type="ECO:0000256" key="7">
    <source>
        <dbReference type="ARBA" id="ARBA00023204"/>
    </source>
</evidence>
<keyword evidence="4" id="KW-0547">Nucleotide-binding</keyword>
<dbReference type="AlphaFoldDB" id="A0A2G4YRS2"/>
<sequence>MLTSLTISNIVLIDRLHIDFEGGLCVLSGETGAGKSILMDSLGLAMGSRSGRELVRHGTEKASVIADFSLDPTHHIWGFLRDQDIPHEGGQVILRRTLTQDGRSRAFINDQPVSVSLLRDVGDMLVEIHGQHDERGLLNAAGHRNILDNYGQYGPLTAAVRMAHNHLTSLQKQLAAEQAKLDQVKADEDYIRHNLEELASLRPVEGEETTLADERSRMMQGEQMSGGLTDVLKNLLDNNGVDAALRSIIRRLSRMSGQDKGLLDPVVMSLDRAANETSDAIAQLEETLRNLEFDPRELENTEERLFALRAAARKHHCQVDDLPRVLVDFEEKLRALEFGDEEVHRLKAEVVTARQTFEQAVHKLSAARATAAGELDGLVNAEMPPLKMEKARFQTHLEPLAPEDWHSDGGERVEFQISTNPGAPFGGLIKVASGGELSRFILALKVVLARQSTVPTLVFDEIDRGVGGAVADAVGERLKRLSGEAQVLVITHSPQVAARGANHWLIEKTEKIKGGDVYTNVTALDPTDRQEEIARMLAGATVTREARAAAASLMQN</sequence>
<dbReference type="EMBL" id="PDEM01000020">
    <property type="protein sequence ID" value="PHZ84977.1"/>
    <property type="molecule type" value="Genomic_DNA"/>
</dbReference>
<keyword evidence="13" id="KW-1185">Reference proteome</keyword>
<name>A0A2G4YRS2_9PROT</name>
<dbReference type="NCBIfam" id="NF008121">
    <property type="entry name" value="PRK10869.1"/>
    <property type="match status" value="1"/>
</dbReference>
<evidence type="ECO:0000313" key="13">
    <source>
        <dbReference type="Proteomes" id="UP000229730"/>
    </source>
</evidence>
<dbReference type="GO" id="GO:0005524">
    <property type="term" value="F:ATP binding"/>
    <property type="evidence" value="ECO:0007669"/>
    <property type="project" value="UniProtKB-KW"/>
</dbReference>
<accession>A0A2G4YRS2</accession>
<dbReference type="GO" id="GO:0043590">
    <property type="term" value="C:bacterial nucleoid"/>
    <property type="evidence" value="ECO:0007669"/>
    <property type="project" value="TreeGrafter"/>
</dbReference>
<evidence type="ECO:0000256" key="3">
    <source>
        <dbReference type="ARBA" id="ARBA00021315"/>
    </source>
</evidence>
<evidence type="ECO:0000256" key="4">
    <source>
        <dbReference type="ARBA" id="ARBA00022741"/>
    </source>
</evidence>
<dbReference type="GO" id="GO:0009432">
    <property type="term" value="P:SOS response"/>
    <property type="evidence" value="ECO:0007669"/>
    <property type="project" value="TreeGrafter"/>
</dbReference>
<dbReference type="GO" id="GO:0006281">
    <property type="term" value="P:DNA repair"/>
    <property type="evidence" value="ECO:0007669"/>
    <property type="project" value="UniProtKB-KW"/>
</dbReference>
<dbReference type="InParanoid" id="A0A2G4YRS2"/>
<dbReference type="OrthoDB" id="9806954at2"/>
<dbReference type="InterPro" id="IPR027417">
    <property type="entry name" value="P-loop_NTPase"/>
</dbReference>
<dbReference type="NCBIfam" id="TIGR00634">
    <property type="entry name" value="recN"/>
    <property type="match status" value="1"/>
</dbReference>
<dbReference type="SUPFAM" id="SSF52540">
    <property type="entry name" value="P-loop containing nucleoside triphosphate hydrolases"/>
    <property type="match status" value="1"/>
</dbReference>
<evidence type="ECO:0000256" key="5">
    <source>
        <dbReference type="ARBA" id="ARBA00022763"/>
    </source>
</evidence>
<dbReference type="RefSeq" id="WP_099472575.1">
    <property type="nucleotide sequence ID" value="NZ_CP041025.1"/>
</dbReference>
<dbReference type="GO" id="GO:0006310">
    <property type="term" value="P:DNA recombination"/>
    <property type="evidence" value="ECO:0007669"/>
    <property type="project" value="InterPro"/>
</dbReference>
<evidence type="ECO:0000256" key="1">
    <source>
        <dbReference type="ARBA" id="ARBA00003618"/>
    </source>
</evidence>
<proteinExistence type="inferred from homology"/>
<feature type="domain" description="RecF/RecN/SMC N-terminal" evidence="11">
    <location>
        <begin position="2"/>
        <end position="502"/>
    </location>
</feature>
<dbReference type="InterPro" id="IPR004604">
    <property type="entry name" value="DNA_recomb/repair_RecN"/>
</dbReference>
<evidence type="ECO:0000256" key="2">
    <source>
        <dbReference type="ARBA" id="ARBA00009441"/>
    </source>
</evidence>
<keyword evidence="7 9" id="KW-0234">DNA repair</keyword>
<dbReference type="PIRSF" id="PIRSF003128">
    <property type="entry name" value="RecN"/>
    <property type="match status" value="1"/>
</dbReference>
<feature type="coiled-coil region" evidence="10">
    <location>
        <begin position="267"/>
        <end position="301"/>
    </location>
</feature>
<dbReference type="CDD" id="cd03241">
    <property type="entry name" value="ABC_RecN"/>
    <property type="match status" value="2"/>
</dbReference>
<evidence type="ECO:0000256" key="6">
    <source>
        <dbReference type="ARBA" id="ARBA00022840"/>
    </source>
</evidence>
<comment type="similarity">
    <text evidence="2 9">Belongs to the RecN family.</text>
</comment>
<comment type="function">
    <text evidence="1 9">May be involved in recombinational repair of damaged DNA.</text>
</comment>
<keyword evidence="6" id="KW-0067">ATP-binding</keyword>
<evidence type="ECO:0000256" key="9">
    <source>
        <dbReference type="PIRNR" id="PIRNR003128"/>
    </source>
</evidence>
<dbReference type="InterPro" id="IPR003395">
    <property type="entry name" value="RecF/RecN/SMC_N"/>
</dbReference>
<comment type="caution">
    <text evidence="12">The sequence shown here is derived from an EMBL/GenBank/DDBJ whole genome shotgun (WGS) entry which is preliminary data.</text>
</comment>
<dbReference type="FunFam" id="3.40.50.300:FF:000356">
    <property type="entry name" value="DNA repair protein RecN"/>
    <property type="match status" value="1"/>
</dbReference>
<organism evidence="12 13">
    <name type="scientific">Paremcibacter congregatus</name>
    <dbReference type="NCBI Taxonomy" id="2043170"/>
    <lineage>
        <taxon>Bacteria</taxon>
        <taxon>Pseudomonadati</taxon>
        <taxon>Pseudomonadota</taxon>
        <taxon>Alphaproteobacteria</taxon>
        <taxon>Emcibacterales</taxon>
        <taxon>Emcibacteraceae</taxon>
        <taxon>Paremcibacter</taxon>
    </lineage>
</organism>
<dbReference type="PANTHER" id="PTHR11059">
    <property type="entry name" value="DNA REPAIR PROTEIN RECN"/>
    <property type="match status" value="1"/>
</dbReference>
<evidence type="ECO:0000313" key="12">
    <source>
        <dbReference type="EMBL" id="PHZ84977.1"/>
    </source>
</evidence>
<evidence type="ECO:0000256" key="10">
    <source>
        <dbReference type="SAM" id="Coils"/>
    </source>
</evidence>
<reference evidence="12 13" key="1">
    <citation type="submission" date="2017-10" db="EMBL/GenBank/DDBJ databases">
        <title>Frigbacter circumglobatus gen. nov. sp. nov., isolated from sediment cultured in situ.</title>
        <authorList>
            <person name="Zhao Z."/>
        </authorList>
    </citation>
    <scope>NUCLEOTIDE SEQUENCE [LARGE SCALE GENOMIC DNA]</scope>
    <source>
        <strain evidence="12 13">ZYL</strain>
    </source>
</reference>
<evidence type="ECO:0000256" key="8">
    <source>
        <dbReference type="ARBA" id="ARBA00033408"/>
    </source>
</evidence>
<evidence type="ECO:0000259" key="11">
    <source>
        <dbReference type="Pfam" id="PF02463"/>
    </source>
</evidence>
<gene>
    <name evidence="12" type="primary">recN</name>
    <name evidence="12" type="ORF">CRD36_09660</name>
</gene>
<dbReference type="Proteomes" id="UP000229730">
    <property type="component" value="Unassembled WGS sequence"/>
</dbReference>
<keyword evidence="10" id="KW-0175">Coiled coil</keyword>
<dbReference type="PANTHER" id="PTHR11059:SF0">
    <property type="entry name" value="DNA REPAIR PROTEIN RECN"/>
    <property type="match status" value="1"/>
</dbReference>
<protein>
    <recommendedName>
        <fullName evidence="3 9">DNA repair protein RecN</fullName>
    </recommendedName>
    <alternativeName>
        <fullName evidence="8 9">Recombination protein N</fullName>
    </alternativeName>
</protein>
<dbReference type="Gene3D" id="3.40.50.300">
    <property type="entry name" value="P-loop containing nucleotide triphosphate hydrolases"/>
    <property type="match status" value="2"/>
</dbReference>
<keyword evidence="5 9" id="KW-0227">DNA damage</keyword>